<name>A0A502KKW6_9GAMM</name>
<sequence>MLKGIWLTICFISCSFCVLANDEVFKISAPLIAQIAPELERKIIQSYKDIDIAAEIIHLPTQRSLESAIKSDWVDAELARVAEVSDLLKDYIKVPIPVFEFTLNSFSFQKSINASSWLSLKPYKVVTLRGFVSINRRLKEHGIEHFVTDSYEQAVAMLKAKRVDVLITSKTLLSKKLLNAMNASKEFHSNEIEAVNLYHYIHKRHKTILPRITHAIKQNFSKN</sequence>
<dbReference type="AlphaFoldDB" id="A0A502KKW6"/>
<dbReference type="EMBL" id="SAWY01000041">
    <property type="protein sequence ID" value="TPH12066.1"/>
    <property type="molecule type" value="Genomic_DNA"/>
</dbReference>
<dbReference type="RefSeq" id="WP_140605597.1">
    <property type="nucleotide sequence ID" value="NZ_SAWY01000041.1"/>
</dbReference>
<protein>
    <recommendedName>
        <fullName evidence="4">Transporter substrate-binding domain-containing protein</fullName>
    </recommendedName>
</protein>
<evidence type="ECO:0000256" key="1">
    <source>
        <dbReference type="SAM" id="SignalP"/>
    </source>
</evidence>
<evidence type="ECO:0000313" key="3">
    <source>
        <dbReference type="Proteomes" id="UP000315303"/>
    </source>
</evidence>
<feature type="signal peptide" evidence="1">
    <location>
        <begin position="1"/>
        <end position="20"/>
    </location>
</feature>
<dbReference type="OrthoDB" id="6838256at2"/>
<evidence type="ECO:0000313" key="2">
    <source>
        <dbReference type="EMBL" id="TPH12066.1"/>
    </source>
</evidence>
<dbReference type="SUPFAM" id="SSF53850">
    <property type="entry name" value="Periplasmic binding protein-like II"/>
    <property type="match status" value="1"/>
</dbReference>
<proteinExistence type="predicted"/>
<keyword evidence="1" id="KW-0732">Signal</keyword>
<accession>A0A502KKW6</accession>
<dbReference type="Proteomes" id="UP000315303">
    <property type="component" value="Unassembled WGS sequence"/>
</dbReference>
<evidence type="ECO:0008006" key="4">
    <source>
        <dbReference type="Google" id="ProtNLM"/>
    </source>
</evidence>
<comment type="caution">
    <text evidence="2">The sequence shown here is derived from an EMBL/GenBank/DDBJ whole genome shotgun (WGS) entry which is preliminary data.</text>
</comment>
<reference evidence="2 3" key="1">
    <citation type="submission" date="2019-01" db="EMBL/GenBank/DDBJ databases">
        <title>Litorilituus lipolytica sp. nov., isolated from intertidal sand of the Yellow Sea in China.</title>
        <authorList>
            <person name="Liu A."/>
        </authorList>
    </citation>
    <scope>NUCLEOTIDE SEQUENCE [LARGE SCALE GENOMIC DNA]</scope>
    <source>
        <strain evidence="2 3">RZ04</strain>
    </source>
</reference>
<keyword evidence="3" id="KW-1185">Reference proteome</keyword>
<feature type="chain" id="PRO_5021314391" description="Transporter substrate-binding domain-containing protein" evidence="1">
    <location>
        <begin position="21"/>
        <end position="223"/>
    </location>
</feature>
<organism evidence="2 3">
    <name type="scientific">Litorilituus lipolyticus</name>
    <dbReference type="NCBI Taxonomy" id="2491017"/>
    <lineage>
        <taxon>Bacteria</taxon>
        <taxon>Pseudomonadati</taxon>
        <taxon>Pseudomonadota</taxon>
        <taxon>Gammaproteobacteria</taxon>
        <taxon>Alteromonadales</taxon>
        <taxon>Colwelliaceae</taxon>
        <taxon>Litorilituus</taxon>
    </lineage>
</organism>
<gene>
    <name evidence="2" type="ORF">EPA86_17025</name>
</gene>